<dbReference type="Pfam" id="PF01226">
    <property type="entry name" value="Form_Nir_trans"/>
    <property type="match status" value="1"/>
</dbReference>
<gene>
    <name evidence="7" type="ORF">GZH52_03205</name>
</gene>
<keyword evidence="3 6" id="KW-1133">Transmembrane helix</keyword>
<dbReference type="AlphaFoldDB" id="A0A6B2KNK2"/>
<dbReference type="InterPro" id="IPR023271">
    <property type="entry name" value="Aquaporin-like"/>
</dbReference>
<dbReference type="PANTHER" id="PTHR30520">
    <property type="entry name" value="FORMATE TRANSPORTER-RELATED"/>
    <property type="match status" value="1"/>
</dbReference>
<dbReference type="Gene3D" id="1.20.1080.10">
    <property type="entry name" value="Glycerol uptake facilitator protein"/>
    <property type="match status" value="1"/>
</dbReference>
<feature type="transmembrane region" description="Helical" evidence="6">
    <location>
        <begin position="278"/>
        <end position="297"/>
    </location>
</feature>
<organism evidence="7 8">
    <name type="scientific">Crenobacter caeni</name>
    <dbReference type="NCBI Taxonomy" id="2705474"/>
    <lineage>
        <taxon>Bacteria</taxon>
        <taxon>Pseudomonadati</taxon>
        <taxon>Pseudomonadota</taxon>
        <taxon>Betaproteobacteria</taxon>
        <taxon>Neisseriales</taxon>
        <taxon>Neisseriaceae</taxon>
        <taxon>Crenobacter</taxon>
    </lineage>
</organism>
<dbReference type="Proteomes" id="UP000482578">
    <property type="component" value="Unassembled WGS sequence"/>
</dbReference>
<feature type="transmembrane region" description="Helical" evidence="6">
    <location>
        <begin position="214"/>
        <end position="239"/>
    </location>
</feature>
<evidence type="ECO:0000256" key="3">
    <source>
        <dbReference type="ARBA" id="ARBA00022989"/>
    </source>
</evidence>
<feature type="transmembrane region" description="Helical" evidence="6">
    <location>
        <begin position="251"/>
        <end position="272"/>
    </location>
</feature>
<feature type="transmembrane region" description="Helical" evidence="6">
    <location>
        <begin position="187"/>
        <end position="208"/>
    </location>
</feature>
<feature type="transmembrane region" description="Helical" evidence="6">
    <location>
        <begin position="144"/>
        <end position="166"/>
    </location>
</feature>
<proteinExistence type="inferred from homology"/>
<dbReference type="PANTHER" id="PTHR30520:SF6">
    <property type="entry name" value="FORMATE_NITRATE FAMILY TRANSPORTER (EUROFUNG)"/>
    <property type="match status" value="1"/>
</dbReference>
<name>A0A6B2KNK2_9NEIS</name>
<protein>
    <submittedName>
        <fullName evidence="7">Formate/nitrite transporter family protein</fullName>
    </submittedName>
</protein>
<feature type="transmembrane region" description="Helical" evidence="6">
    <location>
        <begin position="63"/>
        <end position="87"/>
    </location>
</feature>
<feature type="transmembrane region" description="Helical" evidence="6">
    <location>
        <begin position="99"/>
        <end position="119"/>
    </location>
</feature>
<reference evidence="7 8" key="1">
    <citation type="submission" date="2020-02" db="EMBL/GenBank/DDBJ databases">
        <authorList>
            <person name="Yang Z."/>
        </authorList>
    </citation>
    <scope>NUCLEOTIDE SEQUENCE [LARGE SCALE GENOMIC DNA]</scope>
    <source>
        <strain evidence="7 8">HX-7-9</strain>
    </source>
</reference>
<dbReference type="GO" id="GO:0015499">
    <property type="term" value="F:formate transmembrane transporter activity"/>
    <property type="evidence" value="ECO:0007669"/>
    <property type="project" value="TreeGrafter"/>
</dbReference>
<keyword evidence="8" id="KW-1185">Reference proteome</keyword>
<evidence type="ECO:0000256" key="2">
    <source>
        <dbReference type="ARBA" id="ARBA00022692"/>
    </source>
</evidence>
<evidence type="ECO:0000313" key="7">
    <source>
        <dbReference type="EMBL" id="NDV11806.1"/>
    </source>
</evidence>
<evidence type="ECO:0000256" key="4">
    <source>
        <dbReference type="ARBA" id="ARBA00023136"/>
    </source>
</evidence>
<dbReference type="InterPro" id="IPR000292">
    <property type="entry name" value="For/NO2_transpt"/>
</dbReference>
<dbReference type="EMBL" id="JAAGAA010000002">
    <property type="protein sequence ID" value="NDV11806.1"/>
    <property type="molecule type" value="Genomic_DNA"/>
</dbReference>
<comment type="subcellular location">
    <subcellularLocation>
        <location evidence="1">Membrane</location>
        <topology evidence="1">Multi-pass membrane protein</topology>
    </subcellularLocation>
</comment>
<evidence type="ECO:0000256" key="1">
    <source>
        <dbReference type="ARBA" id="ARBA00004141"/>
    </source>
</evidence>
<keyword evidence="4 6" id="KW-0472">Membrane</keyword>
<evidence type="ECO:0000256" key="5">
    <source>
        <dbReference type="ARBA" id="ARBA00049660"/>
    </source>
</evidence>
<keyword evidence="2 6" id="KW-0812">Transmembrane</keyword>
<dbReference type="GO" id="GO:0005886">
    <property type="term" value="C:plasma membrane"/>
    <property type="evidence" value="ECO:0007669"/>
    <property type="project" value="TreeGrafter"/>
</dbReference>
<comment type="similarity">
    <text evidence="5">Belongs to the FNT transporter (TC 1.A.16) family.</text>
</comment>
<sequence>MLFLFLFLFVIVYWLFILNSNGGVKVPRPDDSNSIFALLPLSPERVVDELARAGRVRVVSYSVWQLASLGVLGGALISSGALFMVLLTSGVSNEGLARLLGGFGFSAGFFLVIISHAALLTEVNTILPLSLINRNMCCRWSDAIRFWILTLITNFIGAFFFSWMVSSAQHYSHETINTIREIIELKLSYYYAGGVFEWGKIVISAMLANWMVGLATIFAFMAPTVTGKYIPVFLAVTFFDAANFQHSPANMGFFSLASAFGVGVPWDVALIWSIIPAAIGNVIGAILFVVLPMNFVFGRHGDKSS</sequence>
<evidence type="ECO:0000256" key="6">
    <source>
        <dbReference type="SAM" id="Phobius"/>
    </source>
</evidence>
<comment type="caution">
    <text evidence="7">The sequence shown here is derived from an EMBL/GenBank/DDBJ whole genome shotgun (WGS) entry which is preliminary data.</text>
</comment>
<evidence type="ECO:0000313" key="8">
    <source>
        <dbReference type="Proteomes" id="UP000482578"/>
    </source>
</evidence>
<accession>A0A6B2KNK2</accession>